<sequence length="215" mass="24662">MHYSVERETITPEVLQGADWKKIVSKRHEDFYRRERREAAERRAIAAIQQLTDSPSSPAEKAQQNGKYATNGNKINTRKKPPIPRLPRDDRKIVERIKTCYICRRTGHRADVCYQPPTQRCRRCGEEHPPPPQGEAPSREARCIIFDGAHTTGSHNCKKRFVTKPKKALHRSSPLTITSNRYSALSSDDAQAVDKDFSDENEKTKSTSHRSRARQ</sequence>
<protein>
    <submittedName>
        <fullName evidence="1">Uncharacterized protein</fullName>
    </submittedName>
</protein>
<keyword evidence="2" id="KW-1185">Reference proteome</keyword>
<gene>
    <name evidence="1" type="ORF">HPB50_021879</name>
</gene>
<dbReference type="Proteomes" id="UP000821845">
    <property type="component" value="Chromosome 2"/>
</dbReference>
<comment type="caution">
    <text evidence="1">The sequence shown here is derived from an EMBL/GenBank/DDBJ whole genome shotgun (WGS) entry which is preliminary data.</text>
</comment>
<reference evidence="1" key="1">
    <citation type="submission" date="2020-05" db="EMBL/GenBank/DDBJ databases">
        <title>Large-scale comparative analyses of tick genomes elucidate their genetic diversity and vector capacities.</title>
        <authorList>
            <person name="Jia N."/>
            <person name="Wang J."/>
            <person name="Shi W."/>
            <person name="Du L."/>
            <person name="Sun Y."/>
            <person name="Zhan W."/>
            <person name="Jiang J."/>
            <person name="Wang Q."/>
            <person name="Zhang B."/>
            <person name="Ji P."/>
            <person name="Sakyi L.B."/>
            <person name="Cui X."/>
            <person name="Yuan T."/>
            <person name="Jiang B."/>
            <person name="Yang W."/>
            <person name="Lam T.T.-Y."/>
            <person name="Chang Q."/>
            <person name="Ding S."/>
            <person name="Wang X."/>
            <person name="Zhu J."/>
            <person name="Ruan X."/>
            <person name="Zhao L."/>
            <person name="Wei J."/>
            <person name="Que T."/>
            <person name="Du C."/>
            <person name="Cheng J."/>
            <person name="Dai P."/>
            <person name="Han X."/>
            <person name="Huang E."/>
            <person name="Gao Y."/>
            <person name="Liu J."/>
            <person name="Shao H."/>
            <person name="Ye R."/>
            <person name="Li L."/>
            <person name="Wei W."/>
            <person name="Wang X."/>
            <person name="Wang C."/>
            <person name="Yang T."/>
            <person name="Huo Q."/>
            <person name="Li W."/>
            <person name="Guo W."/>
            <person name="Chen H."/>
            <person name="Zhou L."/>
            <person name="Ni X."/>
            <person name="Tian J."/>
            <person name="Zhou Y."/>
            <person name="Sheng Y."/>
            <person name="Liu T."/>
            <person name="Pan Y."/>
            <person name="Xia L."/>
            <person name="Li J."/>
            <person name="Zhao F."/>
            <person name="Cao W."/>
        </authorList>
    </citation>
    <scope>NUCLEOTIDE SEQUENCE</scope>
    <source>
        <strain evidence="1">Hyas-2018</strain>
    </source>
</reference>
<organism evidence="1 2">
    <name type="scientific">Hyalomma asiaticum</name>
    <name type="common">Tick</name>
    <dbReference type="NCBI Taxonomy" id="266040"/>
    <lineage>
        <taxon>Eukaryota</taxon>
        <taxon>Metazoa</taxon>
        <taxon>Ecdysozoa</taxon>
        <taxon>Arthropoda</taxon>
        <taxon>Chelicerata</taxon>
        <taxon>Arachnida</taxon>
        <taxon>Acari</taxon>
        <taxon>Parasitiformes</taxon>
        <taxon>Ixodida</taxon>
        <taxon>Ixodoidea</taxon>
        <taxon>Ixodidae</taxon>
        <taxon>Hyalomminae</taxon>
        <taxon>Hyalomma</taxon>
    </lineage>
</organism>
<accession>A0ACB7T4I8</accession>
<name>A0ACB7T4I8_HYAAI</name>
<dbReference type="EMBL" id="CM023482">
    <property type="protein sequence ID" value="KAH6939834.1"/>
    <property type="molecule type" value="Genomic_DNA"/>
</dbReference>
<evidence type="ECO:0000313" key="1">
    <source>
        <dbReference type="EMBL" id="KAH6939834.1"/>
    </source>
</evidence>
<evidence type="ECO:0000313" key="2">
    <source>
        <dbReference type="Proteomes" id="UP000821845"/>
    </source>
</evidence>
<proteinExistence type="predicted"/>